<evidence type="ECO:0008006" key="4">
    <source>
        <dbReference type="Google" id="ProtNLM"/>
    </source>
</evidence>
<dbReference type="GO" id="GO:0019005">
    <property type="term" value="C:SCF ubiquitin ligase complex"/>
    <property type="evidence" value="ECO:0007669"/>
    <property type="project" value="TreeGrafter"/>
</dbReference>
<dbReference type="PANTHER" id="PTHR13318">
    <property type="entry name" value="PARTNER OF PAIRED, ISOFORM B-RELATED"/>
    <property type="match status" value="1"/>
</dbReference>
<name>A0A2S8FYF1_9BACT</name>
<dbReference type="InterPro" id="IPR032675">
    <property type="entry name" value="LRR_dom_sf"/>
</dbReference>
<evidence type="ECO:0000256" key="1">
    <source>
        <dbReference type="SAM" id="Phobius"/>
    </source>
</evidence>
<reference evidence="2 3" key="1">
    <citation type="submission" date="2018-02" db="EMBL/GenBank/DDBJ databases">
        <title>Comparative genomes isolates from brazilian mangrove.</title>
        <authorList>
            <person name="Araujo J.E."/>
            <person name="Taketani R.G."/>
            <person name="Silva M.C.P."/>
            <person name="Loureco M.V."/>
            <person name="Andreote F.D."/>
        </authorList>
    </citation>
    <scope>NUCLEOTIDE SEQUENCE [LARGE SCALE GENOMIC DNA]</scope>
    <source>
        <strain evidence="2 3">Hex-1 MGV</strain>
    </source>
</reference>
<sequence length="553" mass="62461">MPRFLRQFGLRTLLLFCFVAAVCFGLLRWHMDGIHRQHAVAKELLERNARIQWQTSGPKWLRDVVGDYYFTELVMVDLQMRGQQDQELSLLGDLPALERLYLAGNPLISDQGLDHLRTLKHVRRLSLWGTGVTDEGLSKLSHLEALEALDLKDTKVTQAGLTKLVGFKNLRELHHRLLLDDDGVTAIAQLPKLQIRDLKVNGLTERGFALLKNISFTQLTIENTQYADWPRHLISHPTMTEIVGHQSRTNSASFKQMLASKQFTLIRLKDVPVSDEILPELAVQKSLGNLLLSGTEITADEFLRQFAARDPQQIYINDVSVRMLENGMPWINVVYSGKVVMERISGLDGIQNTTTLSLVAKQDVVDLSHLPDKTLLKRVWIQGTLKDADWHKLAMQEELHTIIVIGKDQPFTSVGLLTMKDRETLRSLRLDIGKLSNEHLAAIGEFRSLEALILGPDSNVTSEGFQRLIGLKNLKALEIDFSEQVDDQILAELAKLEGLETVTIGRSLLTDEGISYLRKMPNLTELGIRHTSRSPSDLLRLQEALPSVKVRLR</sequence>
<dbReference type="Gene3D" id="3.80.10.10">
    <property type="entry name" value="Ribonuclease Inhibitor"/>
    <property type="match status" value="2"/>
</dbReference>
<organism evidence="2 3">
    <name type="scientific">Blastopirellula marina</name>
    <dbReference type="NCBI Taxonomy" id="124"/>
    <lineage>
        <taxon>Bacteria</taxon>
        <taxon>Pseudomonadati</taxon>
        <taxon>Planctomycetota</taxon>
        <taxon>Planctomycetia</taxon>
        <taxon>Pirellulales</taxon>
        <taxon>Pirellulaceae</taxon>
        <taxon>Blastopirellula</taxon>
    </lineage>
</organism>
<dbReference type="GO" id="GO:0031146">
    <property type="term" value="P:SCF-dependent proteasomal ubiquitin-dependent protein catabolic process"/>
    <property type="evidence" value="ECO:0007669"/>
    <property type="project" value="TreeGrafter"/>
</dbReference>
<dbReference type="Proteomes" id="UP000238322">
    <property type="component" value="Unassembled WGS sequence"/>
</dbReference>
<evidence type="ECO:0000313" key="2">
    <source>
        <dbReference type="EMBL" id="PQO37226.1"/>
    </source>
</evidence>
<dbReference type="EMBL" id="PUHY01000005">
    <property type="protein sequence ID" value="PQO37226.1"/>
    <property type="molecule type" value="Genomic_DNA"/>
</dbReference>
<dbReference type="OrthoDB" id="232968at2"/>
<evidence type="ECO:0000313" key="3">
    <source>
        <dbReference type="Proteomes" id="UP000238322"/>
    </source>
</evidence>
<dbReference type="AlphaFoldDB" id="A0A2S8FYF1"/>
<accession>A0A2S8FYF1</accession>
<comment type="caution">
    <text evidence="2">The sequence shown here is derived from an EMBL/GenBank/DDBJ whole genome shotgun (WGS) entry which is preliminary data.</text>
</comment>
<dbReference type="RefSeq" id="WP_105328477.1">
    <property type="nucleotide sequence ID" value="NZ_PUHY01000005.1"/>
</dbReference>
<gene>
    <name evidence="2" type="ORF">C5Y83_04565</name>
</gene>
<keyword evidence="1" id="KW-0812">Transmembrane</keyword>
<keyword evidence="1" id="KW-0472">Membrane</keyword>
<keyword evidence="1" id="KW-1133">Transmembrane helix</keyword>
<feature type="transmembrane region" description="Helical" evidence="1">
    <location>
        <begin position="12"/>
        <end position="31"/>
    </location>
</feature>
<dbReference type="SUPFAM" id="SSF52058">
    <property type="entry name" value="L domain-like"/>
    <property type="match status" value="1"/>
</dbReference>
<protein>
    <recommendedName>
        <fullName evidence="4">Leucine Rich repeats (2 copies)</fullName>
    </recommendedName>
</protein>
<proteinExistence type="predicted"/>